<protein>
    <submittedName>
        <fullName evidence="2">Uncharacterized protein</fullName>
    </submittedName>
</protein>
<evidence type="ECO:0000256" key="1">
    <source>
        <dbReference type="SAM" id="MobiDB-lite"/>
    </source>
</evidence>
<dbReference type="AlphaFoldDB" id="A0A8X7QV84"/>
<feature type="compositionally biased region" description="Basic residues" evidence="1">
    <location>
        <begin position="62"/>
        <end position="83"/>
    </location>
</feature>
<accession>A0A8X7QV84</accession>
<name>A0A8X7QV84_BRACI</name>
<feature type="region of interest" description="Disordered" evidence="1">
    <location>
        <begin position="62"/>
        <end position="115"/>
    </location>
</feature>
<proteinExistence type="predicted"/>
<dbReference type="Proteomes" id="UP000886595">
    <property type="component" value="Unassembled WGS sequence"/>
</dbReference>
<sequence>MKFTDSPVIELTVNGTQLSIQQDNATMHVGTSVWPCSPRQVRRALVHGGGLITIVSKSVRRTPRFPRPSRRRARHRMRSRRHGVSPARPYGDRAHRYGSGHAGAQAQPETEQGGARKISKNLDRLLEQSGSDLGAESAFRSGHRGRCDGYSPTTTNVLLEVIHSEEFYFGIRVIT</sequence>
<gene>
    <name evidence="2" type="ORF">Bca52824_059327</name>
</gene>
<keyword evidence="3" id="KW-1185">Reference proteome</keyword>
<comment type="caution">
    <text evidence="2">The sequence shown here is derived from an EMBL/GenBank/DDBJ whole genome shotgun (WGS) entry which is preliminary data.</text>
</comment>
<evidence type="ECO:0000313" key="3">
    <source>
        <dbReference type="Proteomes" id="UP000886595"/>
    </source>
</evidence>
<organism evidence="2 3">
    <name type="scientific">Brassica carinata</name>
    <name type="common">Ethiopian mustard</name>
    <name type="synonym">Abyssinian cabbage</name>
    <dbReference type="NCBI Taxonomy" id="52824"/>
    <lineage>
        <taxon>Eukaryota</taxon>
        <taxon>Viridiplantae</taxon>
        <taxon>Streptophyta</taxon>
        <taxon>Embryophyta</taxon>
        <taxon>Tracheophyta</taxon>
        <taxon>Spermatophyta</taxon>
        <taxon>Magnoliopsida</taxon>
        <taxon>eudicotyledons</taxon>
        <taxon>Gunneridae</taxon>
        <taxon>Pentapetalae</taxon>
        <taxon>rosids</taxon>
        <taxon>malvids</taxon>
        <taxon>Brassicales</taxon>
        <taxon>Brassicaceae</taxon>
        <taxon>Brassiceae</taxon>
        <taxon>Brassica</taxon>
    </lineage>
</organism>
<reference evidence="2 3" key="1">
    <citation type="submission" date="2020-02" db="EMBL/GenBank/DDBJ databases">
        <authorList>
            <person name="Ma Q."/>
            <person name="Huang Y."/>
            <person name="Song X."/>
            <person name="Pei D."/>
        </authorList>
    </citation>
    <scope>NUCLEOTIDE SEQUENCE [LARGE SCALE GENOMIC DNA]</scope>
    <source>
        <strain evidence="2">Sxm20200214</strain>
        <tissue evidence="2">Leaf</tissue>
    </source>
</reference>
<dbReference type="OrthoDB" id="413520at2759"/>
<dbReference type="EMBL" id="JAAMPC010000012">
    <property type="protein sequence ID" value="KAG2276772.1"/>
    <property type="molecule type" value="Genomic_DNA"/>
</dbReference>
<evidence type="ECO:0000313" key="2">
    <source>
        <dbReference type="EMBL" id="KAG2276772.1"/>
    </source>
</evidence>